<name>A0A6P3ZJ62_ZIZJJ</name>
<reference evidence="4" key="1">
    <citation type="submission" date="2025-08" db="UniProtKB">
        <authorList>
            <consortium name="RefSeq"/>
        </authorList>
    </citation>
    <scope>IDENTIFICATION</scope>
    <source>
        <tissue evidence="4">Seedling</tissue>
    </source>
</reference>
<dbReference type="InterPro" id="IPR045283">
    <property type="entry name" value="AT3G44326-like"/>
</dbReference>
<feature type="domain" description="F-box" evidence="2">
    <location>
        <begin position="31"/>
        <end position="72"/>
    </location>
</feature>
<accession>A0A6P3ZJ62</accession>
<evidence type="ECO:0000313" key="4">
    <source>
        <dbReference type="RefSeq" id="XP_015878791.3"/>
    </source>
</evidence>
<dbReference type="RefSeq" id="XP_015878791.3">
    <property type="nucleotide sequence ID" value="XM_016023305.4"/>
</dbReference>
<dbReference type="PANTHER" id="PTHR33736:SF13">
    <property type="entry name" value="OS11G0155100 PROTEIN"/>
    <property type="match status" value="1"/>
</dbReference>
<sequence>MADCSSKLPDSTAAISTVDEYGGATFSTVHPDVIQTHILTRLDGPTLASAACTSSQLHALSCQEKLWTDICHSTWPSTTAPRLRHLISTFPDGPRSFFSESFPPLSDLEPTTTTTASNTWRYHYRPSELISAVDIYYRGKLMFSKVVETETVSGWFRCSPFRIDLLEPKDVVTTPIRYPNGDNACGQLSEEFTLSWIVIDPRGRRAMNLSSHRPVSVQRHWLSGEVHVRFASVLTGERGSSSEYVQWGIVVTCGGSDSGDMQVREVSLLAEDMDGMHLNGGDSLVILQRALEGKKGKGRRREEEGRKRYEKYLEKKRDRKERKVKTEGVLDMLCAVVGVIAFALLWLFILCR</sequence>
<dbReference type="PANTHER" id="PTHR33736">
    <property type="entry name" value="F-BOX PROTEIN-RELATED"/>
    <property type="match status" value="1"/>
</dbReference>
<dbReference type="GeneID" id="107415040"/>
<dbReference type="InterPro" id="IPR036047">
    <property type="entry name" value="F-box-like_dom_sf"/>
</dbReference>
<keyword evidence="3" id="KW-1185">Reference proteome</keyword>
<protein>
    <submittedName>
        <fullName evidence="4">Probable F-box protein At2g36090</fullName>
    </submittedName>
</protein>
<feature type="transmembrane region" description="Helical" evidence="1">
    <location>
        <begin position="329"/>
        <end position="349"/>
    </location>
</feature>
<evidence type="ECO:0000256" key="1">
    <source>
        <dbReference type="SAM" id="Phobius"/>
    </source>
</evidence>
<evidence type="ECO:0000259" key="2">
    <source>
        <dbReference type="Pfam" id="PF12937"/>
    </source>
</evidence>
<dbReference type="KEGG" id="zju:107415040"/>
<proteinExistence type="predicted"/>
<dbReference type="SUPFAM" id="SSF81383">
    <property type="entry name" value="F-box domain"/>
    <property type="match status" value="1"/>
</dbReference>
<keyword evidence="1" id="KW-0812">Transmembrane</keyword>
<dbReference type="Proteomes" id="UP001652623">
    <property type="component" value="Chromosome 11"/>
</dbReference>
<dbReference type="Pfam" id="PF12937">
    <property type="entry name" value="F-box-like"/>
    <property type="match status" value="1"/>
</dbReference>
<gene>
    <name evidence="4" type="primary">LOC107415040</name>
</gene>
<dbReference type="Gene3D" id="1.20.1280.50">
    <property type="match status" value="1"/>
</dbReference>
<dbReference type="AlphaFoldDB" id="A0A6P3ZJ62"/>
<organism evidence="3 4">
    <name type="scientific">Ziziphus jujuba</name>
    <name type="common">Chinese jujube</name>
    <name type="synonym">Ziziphus sativa</name>
    <dbReference type="NCBI Taxonomy" id="326968"/>
    <lineage>
        <taxon>Eukaryota</taxon>
        <taxon>Viridiplantae</taxon>
        <taxon>Streptophyta</taxon>
        <taxon>Embryophyta</taxon>
        <taxon>Tracheophyta</taxon>
        <taxon>Spermatophyta</taxon>
        <taxon>Magnoliopsida</taxon>
        <taxon>eudicotyledons</taxon>
        <taxon>Gunneridae</taxon>
        <taxon>Pentapetalae</taxon>
        <taxon>rosids</taxon>
        <taxon>fabids</taxon>
        <taxon>Rosales</taxon>
        <taxon>Rhamnaceae</taxon>
        <taxon>Paliureae</taxon>
        <taxon>Ziziphus</taxon>
    </lineage>
</organism>
<dbReference type="InterPro" id="IPR001810">
    <property type="entry name" value="F-box_dom"/>
</dbReference>
<keyword evidence="1" id="KW-1133">Transmembrane helix</keyword>
<evidence type="ECO:0000313" key="3">
    <source>
        <dbReference type="Proteomes" id="UP001652623"/>
    </source>
</evidence>
<dbReference type="FunCoup" id="A0A6P3ZJ62">
    <property type="interactions" value="16"/>
</dbReference>
<dbReference type="InParanoid" id="A0A6P3ZJ62"/>
<keyword evidence="1" id="KW-0472">Membrane</keyword>